<dbReference type="UniPathway" id="UPA00056">
    <property type="reaction ID" value="UER00095"/>
</dbReference>
<dbReference type="AlphaFoldDB" id="A0A2A2AB80"/>
<evidence type="ECO:0000256" key="3">
    <source>
        <dbReference type="ARBA" id="ARBA00008480"/>
    </source>
</evidence>
<dbReference type="PANTHER" id="PTHR43181:SF1">
    <property type="entry name" value="2-C-METHYL-D-ERYTHRITOL 2,4-CYCLODIPHOSPHATE SYNTHASE, CHLOROPLASTIC"/>
    <property type="match status" value="1"/>
</dbReference>
<comment type="function">
    <text evidence="8">Involved in the biosynthesis of isopentenyl diphosphate (IPP) and dimethylallyl diphosphate (DMAPP), two major building blocks of isoprenoid compounds. Catalyzes the conversion of 4-diphosphocytidyl-2-C-methyl-D-erythritol 2-phosphate (CDP-ME2P) to 2-C-methyl-D-erythritol 2,4-cyclodiphosphate (ME-CPP) with a corresponding release of cytidine 5-monophosphate (CMP).</text>
</comment>
<evidence type="ECO:0000256" key="6">
    <source>
        <dbReference type="ARBA" id="ARBA00023229"/>
    </source>
</evidence>
<keyword evidence="7 8" id="KW-0456">Lyase</keyword>
<dbReference type="FunFam" id="3.30.1330.50:FF:000001">
    <property type="entry name" value="2-C-methyl-D-erythritol 2,4-cyclodiphosphate synthase"/>
    <property type="match status" value="1"/>
</dbReference>
<dbReference type="HAMAP" id="MF_00107">
    <property type="entry name" value="IspF"/>
    <property type="match status" value="1"/>
</dbReference>
<evidence type="ECO:0000256" key="10">
    <source>
        <dbReference type="SAM" id="MobiDB-lite"/>
    </source>
</evidence>
<evidence type="ECO:0000313" key="12">
    <source>
        <dbReference type="EMBL" id="PAT35076.1"/>
    </source>
</evidence>
<evidence type="ECO:0000256" key="9">
    <source>
        <dbReference type="RuleBase" id="RU004395"/>
    </source>
</evidence>
<dbReference type="GO" id="GO:0016114">
    <property type="term" value="P:terpenoid biosynthetic process"/>
    <property type="evidence" value="ECO:0007669"/>
    <property type="project" value="InterPro"/>
</dbReference>
<evidence type="ECO:0000256" key="8">
    <source>
        <dbReference type="HAMAP-Rule" id="MF_00107"/>
    </source>
</evidence>
<dbReference type="Gene3D" id="3.30.1330.50">
    <property type="entry name" value="2-C-methyl-D-erythritol 2,4-cyclodiphosphate synthase"/>
    <property type="match status" value="1"/>
</dbReference>
<evidence type="ECO:0000313" key="13">
    <source>
        <dbReference type="Proteomes" id="UP000217999"/>
    </source>
</evidence>
<feature type="compositionally biased region" description="Low complexity" evidence="10">
    <location>
        <begin position="1"/>
        <end position="20"/>
    </location>
</feature>
<comment type="cofactor">
    <cofactor evidence="8">
        <name>a divalent metal cation</name>
        <dbReference type="ChEBI" id="CHEBI:60240"/>
    </cofactor>
    <text evidence="8">Binds 1 divalent metal cation per subunit.</text>
</comment>
<dbReference type="PANTHER" id="PTHR43181">
    <property type="entry name" value="2-C-METHYL-D-ERYTHRITOL 2,4-CYCLODIPHOSPHATE SYNTHASE, CHLOROPLASTIC"/>
    <property type="match status" value="1"/>
</dbReference>
<evidence type="ECO:0000256" key="7">
    <source>
        <dbReference type="ARBA" id="ARBA00023239"/>
    </source>
</evidence>
<dbReference type="RefSeq" id="WP_095549209.1">
    <property type="nucleotide sequence ID" value="NZ_NSJF01000002.1"/>
</dbReference>
<dbReference type="Proteomes" id="UP000217999">
    <property type="component" value="Unassembled WGS sequence"/>
</dbReference>
<comment type="pathway">
    <text evidence="2 8">Isoprenoid biosynthesis; isopentenyl diphosphate biosynthesis via DXP pathway; isopentenyl diphosphate from 1-deoxy-D-xylulose 5-phosphate: step 4/6.</text>
</comment>
<gene>
    <name evidence="8" type="primary">ispF</name>
    <name evidence="12" type="ORF">CK620_03915</name>
</gene>
<feature type="site" description="Transition state stabilizer" evidence="8">
    <location>
        <position position="62"/>
    </location>
</feature>
<protein>
    <recommendedName>
        <fullName evidence="4 8">2-C-methyl-D-erythritol 2,4-cyclodiphosphate synthase</fullName>
        <shortName evidence="8">MECDP-synthase</shortName>
        <shortName evidence="8">MECPP-synthase</shortName>
        <shortName evidence="8">MECPS</shortName>
        <ecNumber evidence="4 8">4.6.1.12</ecNumber>
    </recommendedName>
</protein>
<comment type="similarity">
    <text evidence="3 8 9">Belongs to the IspF family.</text>
</comment>
<sequence>MNAPSTPTANPDNAANATTPAPLPALPALRIGQGWDTHALVPGRALILGGVPIAHSKGLLGHSDADVLLHALTDALLGGAGLGDIGRHFPDTDPAFRGADSTVLLQEAYRRVQQQGWRIVNIDSTIIAQAPKLAPHIDAMRQHIAAALGLQAAQVNIKAKTAEKLGPVGQGQAMQAQAMVLLAAAAAAA</sequence>
<evidence type="ECO:0000256" key="5">
    <source>
        <dbReference type="ARBA" id="ARBA00022723"/>
    </source>
</evidence>
<feature type="binding site" evidence="8">
    <location>
        <begin position="89"/>
        <end position="93"/>
    </location>
    <ligand>
        <name>4-CDP-2-C-methyl-D-erythritol 2-phosphate</name>
        <dbReference type="ChEBI" id="CHEBI:57919"/>
    </ligand>
</feature>
<keyword evidence="5 8" id="KW-0479">Metal-binding</keyword>
<evidence type="ECO:0000256" key="1">
    <source>
        <dbReference type="ARBA" id="ARBA00000200"/>
    </source>
</evidence>
<feature type="binding site" evidence="8">
    <location>
        <position position="36"/>
    </location>
    <ligand>
        <name>a divalent metal cation</name>
        <dbReference type="ChEBI" id="CHEBI:60240"/>
    </ligand>
</feature>
<feature type="binding site" evidence="8">
    <location>
        <begin position="84"/>
        <end position="86"/>
    </location>
    <ligand>
        <name>4-CDP-2-C-methyl-D-erythritol 2-phosphate</name>
        <dbReference type="ChEBI" id="CHEBI:57919"/>
    </ligand>
</feature>
<dbReference type="PROSITE" id="PS01350">
    <property type="entry name" value="ISPF"/>
    <property type="match status" value="1"/>
</dbReference>
<evidence type="ECO:0000256" key="4">
    <source>
        <dbReference type="ARBA" id="ARBA00012579"/>
    </source>
</evidence>
<proteinExistence type="inferred from homology"/>
<dbReference type="EMBL" id="NSJF01000002">
    <property type="protein sequence ID" value="PAT35076.1"/>
    <property type="molecule type" value="Genomic_DNA"/>
</dbReference>
<dbReference type="Pfam" id="PF02542">
    <property type="entry name" value="YgbB"/>
    <property type="match status" value="1"/>
</dbReference>
<organism evidence="12 13">
    <name type="scientific">Vandammella animalimorsus</name>
    <dbReference type="NCBI Taxonomy" id="2029117"/>
    <lineage>
        <taxon>Bacteria</taxon>
        <taxon>Pseudomonadati</taxon>
        <taxon>Pseudomonadota</taxon>
        <taxon>Betaproteobacteria</taxon>
        <taxon>Burkholderiales</taxon>
        <taxon>Comamonadaceae</taxon>
        <taxon>Vandammella</taxon>
    </lineage>
</organism>
<dbReference type="GO" id="GO:0046872">
    <property type="term" value="F:metal ion binding"/>
    <property type="evidence" value="ECO:0007669"/>
    <property type="project" value="UniProtKB-KW"/>
</dbReference>
<feature type="region of interest" description="Disordered" evidence="10">
    <location>
        <begin position="1"/>
        <end position="21"/>
    </location>
</feature>
<dbReference type="GO" id="GO:0008685">
    <property type="term" value="F:2-C-methyl-D-erythritol 2,4-cyclodiphosphate synthase activity"/>
    <property type="evidence" value="ECO:0007669"/>
    <property type="project" value="UniProtKB-UniRule"/>
</dbReference>
<dbReference type="CDD" id="cd00554">
    <property type="entry name" value="MECDP_synthase"/>
    <property type="match status" value="1"/>
</dbReference>
<feature type="binding site" evidence="8">
    <location>
        <begin position="62"/>
        <end position="63"/>
    </location>
    <ligand>
        <name>4-CDP-2-C-methyl-D-erythritol 2-phosphate</name>
        <dbReference type="ChEBI" id="CHEBI:57919"/>
    </ligand>
</feature>
<keyword evidence="6 8" id="KW-0414">Isoprene biosynthesis</keyword>
<feature type="binding site" evidence="8">
    <location>
        <position position="38"/>
    </location>
    <ligand>
        <name>a divalent metal cation</name>
        <dbReference type="ChEBI" id="CHEBI:60240"/>
    </ligand>
</feature>
<evidence type="ECO:0000259" key="11">
    <source>
        <dbReference type="Pfam" id="PF02542"/>
    </source>
</evidence>
<evidence type="ECO:0000256" key="2">
    <source>
        <dbReference type="ARBA" id="ARBA00004709"/>
    </source>
</evidence>
<accession>A0A2A2AB80</accession>
<comment type="catalytic activity">
    <reaction evidence="1 8 9">
        <text>4-CDP-2-C-methyl-D-erythritol 2-phosphate = 2-C-methyl-D-erythritol 2,4-cyclic diphosphate + CMP</text>
        <dbReference type="Rhea" id="RHEA:23864"/>
        <dbReference type="ChEBI" id="CHEBI:57919"/>
        <dbReference type="ChEBI" id="CHEBI:58483"/>
        <dbReference type="ChEBI" id="CHEBI:60377"/>
        <dbReference type="EC" id="4.6.1.12"/>
    </reaction>
</comment>
<comment type="subunit">
    <text evidence="8">Homotrimer.</text>
</comment>
<dbReference type="NCBIfam" id="TIGR00151">
    <property type="entry name" value="ispF"/>
    <property type="match status" value="1"/>
</dbReference>
<reference evidence="12 13" key="1">
    <citation type="submission" date="2017-08" db="EMBL/GenBank/DDBJ databases">
        <title>WGS of Clinical strains of the CDC Group NO-1 linked to zoonotic infections in humans.</title>
        <authorList>
            <person name="Bernier A.-M."/>
            <person name="Bernard K."/>
        </authorList>
    </citation>
    <scope>NUCLEOTIDE SEQUENCE [LARGE SCALE GENOMIC DNA]</scope>
    <source>
        <strain evidence="12 13">NML03-0146</strain>
    </source>
</reference>
<dbReference type="SUPFAM" id="SSF69765">
    <property type="entry name" value="IpsF-like"/>
    <property type="match status" value="1"/>
</dbReference>
<dbReference type="GO" id="GO:0019288">
    <property type="term" value="P:isopentenyl diphosphate biosynthetic process, methylerythritol 4-phosphate pathway"/>
    <property type="evidence" value="ECO:0007669"/>
    <property type="project" value="UniProtKB-UniRule"/>
</dbReference>
<comment type="caution">
    <text evidence="8">Lacks conserved residue(s) required for the propagation of feature annotation.</text>
</comment>
<dbReference type="EC" id="4.6.1.12" evidence="4 8"/>
<dbReference type="InterPro" id="IPR020555">
    <property type="entry name" value="MECDP_synthase_CS"/>
</dbReference>
<feature type="binding site" evidence="8">
    <location>
        <position position="70"/>
    </location>
    <ligand>
        <name>a divalent metal cation</name>
        <dbReference type="ChEBI" id="CHEBI:60240"/>
    </ligand>
</feature>
<comment type="caution">
    <text evidence="12">The sequence shown here is derived from an EMBL/GenBank/DDBJ whole genome shotgun (WGS) entry which is preliminary data.</text>
</comment>
<dbReference type="InterPro" id="IPR036571">
    <property type="entry name" value="MECDP_synthase_sf"/>
</dbReference>
<feature type="site" description="Transition state stabilizer" evidence="8">
    <location>
        <position position="161"/>
    </location>
</feature>
<name>A0A2A2AB80_9BURK</name>
<feature type="binding site" evidence="8">
    <location>
        <begin position="36"/>
        <end position="38"/>
    </location>
    <ligand>
        <name>4-CDP-2-C-methyl-D-erythritol 2-phosphate</name>
        <dbReference type="ChEBI" id="CHEBI:57919"/>
    </ligand>
</feature>
<feature type="domain" description="2-C-methyl-D-erythritol 2,4-cyclodiphosphate synthase" evidence="11">
    <location>
        <begin position="29"/>
        <end position="182"/>
    </location>
</feature>
<dbReference type="InterPro" id="IPR003526">
    <property type="entry name" value="MECDP_synthase"/>
</dbReference>